<dbReference type="PROSITE" id="PS50887">
    <property type="entry name" value="GGDEF"/>
    <property type="match status" value="1"/>
</dbReference>
<dbReference type="InterPro" id="IPR029787">
    <property type="entry name" value="Nucleotide_cyclase"/>
</dbReference>
<dbReference type="SMART" id="SM00091">
    <property type="entry name" value="PAS"/>
    <property type="match status" value="1"/>
</dbReference>
<dbReference type="SUPFAM" id="SSF55073">
    <property type="entry name" value="Nucleotide cyclase"/>
    <property type="match status" value="1"/>
</dbReference>
<proteinExistence type="predicted"/>
<dbReference type="InterPro" id="IPR000014">
    <property type="entry name" value="PAS"/>
</dbReference>
<dbReference type="PROSITE" id="PS50112">
    <property type="entry name" value="PAS"/>
    <property type="match status" value="1"/>
</dbReference>
<dbReference type="Gene3D" id="3.30.450.20">
    <property type="entry name" value="PAS domain"/>
    <property type="match status" value="1"/>
</dbReference>
<dbReference type="InterPro" id="IPR052155">
    <property type="entry name" value="Biofilm_reg_signaling"/>
</dbReference>
<dbReference type="NCBIfam" id="TIGR00254">
    <property type="entry name" value="GGDEF"/>
    <property type="match status" value="1"/>
</dbReference>
<dbReference type="PANTHER" id="PTHR44757:SF2">
    <property type="entry name" value="BIOFILM ARCHITECTURE MAINTENANCE PROTEIN MBAA"/>
    <property type="match status" value="1"/>
</dbReference>
<reference evidence="3 4" key="2">
    <citation type="submission" date="2019-09" db="EMBL/GenBank/DDBJ databases">
        <authorList>
            <person name="Jin C."/>
        </authorList>
    </citation>
    <scope>NUCLEOTIDE SEQUENCE [LARGE SCALE GENOMIC DNA]</scope>
    <source>
        <strain evidence="3 4">BN130099</strain>
    </source>
</reference>
<dbReference type="Pfam" id="PF13426">
    <property type="entry name" value="PAS_9"/>
    <property type="match status" value="1"/>
</dbReference>
<evidence type="ECO:0000259" key="2">
    <source>
        <dbReference type="PROSITE" id="PS50887"/>
    </source>
</evidence>
<dbReference type="RefSeq" id="WP_149726255.1">
    <property type="nucleotide sequence ID" value="NZ_VUJV01000001.1"/>
</dbReference>
<reference evidence="3 4" key="1">
    <citation type="submission" date="2019-09" db="EMBL/GenBank/DDBJ databases">
        <title>Nocardioides panacisoli sp. nov., isolated from the soil of a ginseng field.</title>
        <authorList>
            <person name="Cho C."/>
        </authorList>
    </citation>
    <scope>NUCLEOTIDE SEQUENCE [LARGE SCALE GENOMIC DNA]</scope>
    <source>
        <strain evidence="3 4">BN130099</strain>
    </source>
</reference>
<gene>
    <name evidence="3" type="ORF">F0U44_00105</name>
</gene>
<dbReference type="Pfam" id="PF00990">
    <property type="entry name" value="GGDEF"/>
    <property type="match status" value="1"/>
</dbReference>
<keyword evidence="4" id="KW-1185">Reference proteome</keyword>
<evidence type="ECO:0000313" key="3">
    <source>
        <dbReference type="EMBL" id="KAA1420795.1"/>
    </source>
</evidence>
<protein>
    <submittedName>
        <fullName evidence="3">Diguanylate cyclase</fullName>
    </submittedName>
</protein>
<organism evidence="3 4">
    <name type="scientific">Nocardioides humilatus</name>
    <dbReference type="NCBI Taxonomy" id="2607660"/>
    <lineage>
        <taxon>Bacteria</taxon>
        <taxon>Bacillati</taxon>
        <taxon>Actinomycetota</taxon>
        <taxon>Actinomycetes</taxon>
        <taxon>Propionibacteriales</taxon>
        <taxon>Nocardioidaceae</taxon>
        <taxon>Nocardioides</taxon>
    </lineage>
</organism>
<evidence type="ECO:0000313" key="4">
    <source>
        <dbReference type="Proteomes" id="UP000325003"/>
    </source>
</evidence>
<accession>A0A5B1LJ80</accession>
<dbReference type="Gene3D" id="3.30.70.270">
    <property type="match status" value="1"/>
</dbReference>
<comment type="caution">
    <text evidence="3">The sequence shown here is derived from an EMBL/GenBank/DDBJ whole genome shotgun (WGS) entry which is preliminary data.</text>
</comment>
<dbReference type="InterPro" id="IPR035965">
    <property type="entry name" value="PAS-like_dom_sf"/>
</dbReference>
<dbReference type="PANTHER" id="PTHR44757">
    <property type="entry name" value="DIGUANYLATE CYCLASE DGCP"/>
    <property type="match status" value="1"/>
</dbReference>
<dbReference type="CDD" id="cd00130">
    <property type="entry name" value="PAS"/>
    <property type="match status" value="1"/>
</dbReference>
<dbReference type="AlphaFoldDB" id="A0A5B1LJ80"/>
<name>A0A5B1LJ80_9ACTN</name>
<dbReference type="SUPFAM" id="SSF55785">
    <property type="entry name" value="PYP-like sensor domain (PAS domain)"/>
    <property type="match status" value="1"/>
</dbReference>
<dbReference type="InterPro" id="IPR043128">
    <property type="entry name" value="Rev_trsase/Diguanyl_cyclase"/>
</dbReference>
<sequence>MTDPSRGLSWRERARRVREGESALANEAVEEPLAALEDLFATILLRSFDAMVLCTREGEYLEVSDSFCTLTGYARHELLGQTSVTLSLVDPEGVRRRMEAEVDQRISAVNDNVIVRKDGTPRMVEFTQQFLDSDGLTLVIVRDVTERRMREQELERLSREDSLTGALNRRGFAAQVDALLASARTERRTVHLVVVDVDGLKGINDELGHAFGDTALVEVAGALHGAYGVDAVVGRLGGDEFAVAAPAGTATDVERATAELRAALAKVAIGPAGATRGLSVSVGLTSAVDGMGTLERLLAAADAGQYVEKRGRQSASADD</sequence>
<dbReference type="Proteomes" id="UP000325003">
    <property type="component" value="Unassembled WGS sequence"/>
</dbReference>
<dbReference type="SMART" id="SM00267">
    <property type="entry name" value="GGDEF"/>
    <property type="match status" value="1"/>
</dbReference>
<dbReference type="CDD" id="cd01949">
    <property type="entry name" value="GGDEF"/>
    <property type="match status" value="1"/>
</dbReference>
<dbReference type="EMBL" id="VUJV01000001">
    <property type="protein sequence ID" value="KAA1420795.1"/>
    <property type="molecule type" value="Genomic_DNA"/>
</dbReference>
<evidence type="ECO:0000259" key="1">
    <source>
        <dbReference type="PROSITE" id="PS50112"/>
    </source>
</evidence>
<feature type="domain" description="PAS" evidence="1">
    <location>
        <begin position="36"/>
        <end position="92"/>
    </location>
</feature>
<dbReference type="NCBIfam" id="TIGR00229">
    <property type="entry name" value="sensory_box"/>
    <property type="match status" value="1"/>
</dbReference>
<feature type="domain" description="GGDEF" evidence="2">
    <location>
        <begin position="188"/>
        <end position="319"/>
    </location>
</feature>
<dbReference type="InterPro" id="IPR000160">
    <property type="entry name" value="GGDEF_dom"/>
</dbReference>